<accession>K9G2W3</accession>
<protein>
    <submittedName>
        <fullName evidence="1">Uncharacterized protein</fullName>
    </submittedName>
</protein>
<sequence length="91" mass="9786">MQVLLPAGSQNSGTKCVSASFTGPTSVAETASVQSGRFPGYPLLKVTYIIYRQGDLCRVGNQTKGQERIRTRISVPGRGISQVKLILPHLV</sequence>
<comment type="caution">
    <text evidence="1">The sequence shown here is derived from an EMBL/GenBank/DDBJ whole genome shotgun (WGS) entry which is preliminary data.</text>
</comment>
<evidence type="ECO:0000313" key="1">
    <source>
        <dbReference type="EMBL" id="EKV16305.1"/>
    </source>
</evidence>
<dbReference type="HOGENOM" id="CLU_2427724_0_0_1"/>
<dbReference type="AlphaFoldDB" id="K9G2W3"/>
<organism evidence="1 2">
    <name type="scientific">Penicillium digitatum (strain Pd1 / CECT 20795)</name>
    <name type="common">Green mold</name>
    <dbReference type="NCBI Taxonomy" id="1170230"/>
    <lineage>
        <taxon>Eukaryota</taxon>
        <taxon>Fungi</taxon>
        <taxon>Dikarya</taxon>
        <taxon>Ascomycota</taxon>
        <taxon>Pezizomycotina</taxon>
        <taxon>Eurotiomycetes</taxon>
        <taxon>Eurotiomycetidae</taxon>
        <taxon>Eurotiales</taxon>
        <taxon>Aspergillaceae</taxon>
        <taxon>Penicillium</taxon>
    </lineage>
</organism>
<proteinExistence type="predicted"/>
<dbReference type="VEuPathDB" id="FungiDB:PDIP_36380"/>
<dbReference type="OrthoDB" id="4303500at2759"/>
<dbReference type="EMBL" id="AKCU01000254">
    <property type="protein sequence ID" value="EKV16305.1"/>
    <property type="molecule type" value="Genomic_DNA"/>
</dbReference>
<reference evidence="2" key="1">
    <citation type="journal article" date="2012" name="BMC Genomics">
        <title>Genome sequence of the necrotrophic fungus Penicillium digitatum, the main postharvest pathogen of citrus.</title>
        <authorList>
            <person name="Marcet-Houben M."/>
            <person name="Ballester A.-R."/>
            <person name="de la Fuente B."/>
            <person name="Harries E."/>
            <person name="Marcos J.F."/>
            <person name="Gonzalez-Candelas L."/>
            <person name="Gabaldon T."/>
        </authorList>
    </citation>
    <scope>NUCLEOTIDE SEQUENCE [LARGE SCALE GENOMIC DNA]</scope>
    <source>
        <strain evidence="2">Pd1 / CECT 20795</strain>
    </source>
</reference>
<evidence type="ECO:0000313" key="2">
    <source>
        <dbReference type="Proteomes" id="UP000009886"/>
    </source>
</evidence>
<gene>
    <name evidence="1" type="ORF">PDIP_36380</name>
</gene>
<dbReference type="Proteomes" id="UP000009886">
    <property type="component" value="Unassembled WGS sequence"/>
</dbReference>
<name>K9G2W3_PEND1</name>
<dbReference type="KEGG" id="pdp:PDIP_36380"/>